<evidence type="ECO:0000313" key="6">
    <source>
        <dbReference type="EMBL" id="KAJ3612328.1"/>
    </source>
</evidence>
<gene>
    <name evidence="6" type="ORF">NHX12_020604</name>
</gene>
<dbReference type="CDD" id="cd00201">
    <property type="entry name" value="WW"/>
    <property type="match status" value="1"/>
</dbReference>
<dbReference type="Proteomes" id="UP001148018">
    <property type="component" value="Unassembled WGS sequence"/>
</dbReference>
<organism evidence="6 7">
    <name type="scientific">Muraenolepis orangiensis</name>
    <name type="common">Patagonian moray cod</name>
    <dbReference type="NCBI Taxonomy" id="630683"/>
    <lineage>
        <taxon>Eukaryota</taxon>
        <taxon>Metazoa</taxon>
        <taxon>Chordata</taxon>
        <taxon>Craniata</taxon>
        <taxon>Vertebrata</taxon>
        <taxon>Euteleostomi</taxon>
        <taxon>Actinopterygii</taxon>
        <taxon>Neopterygii</taxon>
        <taxon>Teleostei</taxon>
        <taxon>Neoteleostei</taxon>
        <taxon>Acanthomorphata</taxon>
        <taxon>Zeiogadaria</taxon>
        <taxon>Gadariae</taxon>
        <taxon>Gadiformes</taxon>
        <taxon>Muraenolepidoidei</taxon>
        <taxon>Muraenolepididae</taxon>
        <taxon>Muraenolepis</taxon>
    </lineage>
</organism>
<dbReference type="GO" id="GO:0005737">
    <property type="term" value="C:cytoplasm"/>
    <property type="evidence" value="ECO:0007669"/>
    <property type="project" value="UniProtKB-SubCell"/>
</dbReference>
<keyword evidence="4" id="KW-0677">Repeat</keyword>
<dbReference type="OrthoDB" id="43122at2759"/>
<dbReference type="InterPro" id="IPR001202">
    <property type="entry name" value="WW_dom"/>
</dbReference>
<evidence type="ECO:0000259" key="5">
    <source>
        <dbReference type="PROSITE" id="PS50020"/>
    </source>
</evidence>
<evidence type="ECO:0000313" key="7">
    <source>
        <dbReference type="Proteomes" id="UP001148018"/>
    </source>
</evidence>
<evidence type="ECO:0000256" key="3">
    <source>
        <dbReference type="ARBA" id="ARBA00022553"/>
    </source>
</evidence>
<dbReference type="SMART" id="SM00456">
    <property type="entry name" value="WW"/>
    <property type="match status" value="1"/>
</dbReference>
<comment type="subcellular location">
    <subcellularLocation>
        <location evidence="1">Cytoplasm</location>
    </subcellularLocation>
</comment>
<evidence type="ECO:0000256" key="2">
    <source>
        <dbReference type="ARBA" id="ARBA00022490"/>
    </source>
</evidence>
<dbReference type="FunFam" id="2.20.70.10:FF:000027">
    <property type="entry name" value="pleckstrin homology domain-containing family A member 5 isoform X1"/>
    <property type="match status" value="1"/>
</dbReference>
<name>A0A9Q0IWJ0_9TELE</name>
<dbReference type="PROSITE" id="PS01159">
    <property type="entry name" value="WW_DOMAIN_1"/>
    <property type="match status" value="1"/>
</dbReference>
<protein>
    <recommendedName>
        <fullName evidence="5">WW domain-containing protein</fullName>
    </recommendedName>
</protein>
<dbReference type="AlphaFoldDB" id="A0A9Q0IWJ0"/>
<comment type="caution">
    <text evidence="6">The sequence shown here is derived from an EMBL/GenBank/DDBJ whole genome shotgun (WGS) entry which is preliminary data.</text>
</comment>
<evidence type="ECO:0000256" key="4">
    <source>
        <dbReference type="ARBA" id="ARBA00022737"/>
    </source>
</evidence>
<reference evidence="6" key="1">
    <citation type="submission" date="2022-07" db="EMBL/GenBank/DDBJ databases">
        <title>Chromosome-level genome of Muraenolepis orangiensis.</title>
        <authorList>
            <person name="Kim J."/>
        </authorList>
    </citation>
    <scope>NUCLEOTIDE SEQUENCE</scope>
    <source>
        <strain evidence="6">KU_S4_2022</strain>
        <tissue evidence="6">Muscle</tissue>
    </source>
</reference>
<keyword evidence="7" id="KW-1185">Reference proteome</keyword>
<feature type="domain" description="WW" evidence="5">
    <location>
        <begin position="16"/>
        <end position="46"/>
    </location>
</feature>
<proteinExistence type="predicted"/>
<dbReference type="InterPro" id="IPR036020">
    <property type="entry name" value="WW_dom_sf"/>
</dbReference>
<keyword evidence="3" id="KW-0597">Phosphoprotein</keyword>
<dbReference type="SUPFAM" id="SSF51045">
    <property type="entry name" value="WW domain"/>
    <property type="match status" value="1"/>
</dbReference>
<dbReference type="Gene3D" id="2.20.70.10">
    <property type="match status" value="1"/>
</dbReference>
<keyword evidence="2" id="KW-0963">Cytoplasm</keyword>
<evidence type="ECO:0000256" key="1">
    <source>
        <dbReference type="ARBA" id="ARBA00004496"/>
    </source>
</evidence>
<sequence length="138" mass="15696">MAADPPHPEWLARLPPSSWSYGVSRDGRIFFINEEAKSTTWLHPVTGEAVITGHRKTPALVWSNNRCPVFVMRMWDGFRHNLFTAFQIPSQKFPPWPDCCCSGTVDRRPSLFLRVKATDQPCPTPRSLPRVAVEAHNL</sequence>
<dbReference type="PROSITE" id="PS50020">
    <property type="entry name" value="WW_DOMAIN_2"/>
    <property type="match status" value="1"/>
</dbReference>
<accession>A0A9Q0IWJ0</accession>
<dbReference type="EMBL" id="JANIIK010000036">
    <property type="protein sequence ID" value="KAJ3612328.1"/>
    <property type="molecule type" value="Genomic_DNA"/>
</dbReference>